<evidence type="ECO:0000313" key="2">
    <source>
        <dbReference type="Proteomes" id="UP000537825"/>
    </source>
</evidence>
<organism evidence="1 2">
    <name type="scientific">Corallococcus exiguus</name>
    <dbReference type="NCBI Taxonomy" id="83462"/>
    <lineage>
        <taxon>Bacteria</taxon>
        <taxon>Pseudomonadati</taxon>
        <taxon>Myxococcota</taxon>
        <taxon>Myxococcia</taxon>
        <taxon>Myxococcales</taxon>
        <taxon>Cystobacterineae</taxon>
        <taxon>Myxococcaceae</taxon>
        <taxon>Corallococcus</taxon>
    </lineage>
</organism>
<sequence>MRTFLIGGLLAMAVGCGGPMEREEEPNLTSQEAPLPDCATSPTSVRTYYDANNWVIGERGCDCGDWIHWGQISSIYDIRTSC</sequence>
<gene>
    <name evidence="1" type="ORF">GTZ93_40915</name>
</gene>
<comment type="caution">
    <text evidence="1">The sequence shown here is derived from an EMBL/GenBank/DDBJ whole genome shotgun (WGS) entry which is preliminary data.</text>
</comment>
<keyword evidence="2" id="KW-1185">Reference proteome</keyword>
<dbReference type="PROSITE" id="PS51257">
    <property type="entry name" value="PROKAR_LIPOPROTEIN"/>
    <property type="match status" value="1"/>
</dbReference>
<dbReference type="Proteomes" id="UP000537825">
    <property type="component" value="Unassembled WGS sequence"/>
</dbReference>
<protein>
    <recommendedName>
        <fullName evidence="3">Lipoprotein</fullName>
    </recommendedName>
</protein>
<evidence type="ECO:0008006" key="3">
    <source>
        <dbReference type="Google" id="ProtNLM"/>
    </source>
</evidence>
<accession>A0A7X5BYH6</accession>
<dbReference type="AlphaFoldDB" id="A0A7X5BYH6"/>
<dbReference type="EMBL" id="JAAAPK010000019">
    <property type="protein sequence ID" value="NBC46168.1"/>
    <property type="molecule type" value="Genomic_DNA"/>
</dbReference>
<dbReference type="RefSeq" id="WP_139922928.1">
    <property type="nucleotide sequence ID" value="NZ_CBCSLE010000024.1"/>
</dbReference>
<name>A0A7X5BYH6_9BACT</name>
<reference evidence="1 2" key="1">
    <citation type="submission" date="2020-01" db="EMBL/GenBank/DDBJ databases">
        <title>The draft genome sequence of Corallococcus exiguus DSM 14696.</title>
        <authorList>
            <person name="Zhang X."/>
            <person name="Zhu H."/>
        </authorList>
    </citation>
    <scope>NUCLEOTIDE SEQUENCE [LARGE SCALE GENOMIC DNA]</scope>
    <source>
        <strain evidence="1 2">DSM 14696</strain>
    </source>
</reference>
<evidence type="ECO:0000313" key="1">
    <source>
        <dbReference type="EMBL" id="NBC46168.1"/>
    </source>
</evidence>
<proteinExistence type="predicted"/>